<reference evidence="1" key="1">
    <citation type="submission" date="2014-09" db="EMBL/GenBank/DDBJ databases">
        <authorList>
            <person name="Magalhaes I.L.F."/>
            <person name="Oliveira U."/>
            <person name="Santos F.R."/>
            <person name="Vidigal T.H.D.A."/>
            <person name="Brescovit A.D."/>
            <person name="Santos A.J."/>
        </authorList>
    </citation>
    <scope>NUCLEOTIDE SEQUENCE</scope>
    <source>
        <tissue evidence="1">Shoot tissue taken approximately 20 cm above the soil surface</tissue>
    </source>
</reference>
<accession>A0A0A9GRT9</accession>
<dbReference type="AlphaFoldDB" id="A0A0A9GRT9"/>
<dbReference type="EMBL" id="GBRH01170006">
    <property type="protein sequence ID" value="JAE27890.1"/>
    <property type="molecule type" value="Transcribed_RNA"/>
</dbReference>
<evidence type="ECO:0000313" key="1">
    <source>
        <dbReference type="EMBL" id="JAE27890.1"/>
    </source>
</evidence>
<protein>
    <submittedName>
        <fullName evidence="1">Uncharacterized protein</fullName>
    </submittedName>
</protein>
<name>A0A0A9GRT9_ARUDO</name>
<reference evidence="1" key="2">
    <citation type="journal article" date="2015" name="Data Brief">
        <title>Shoot transcriptome of the giant reed, Arundo donax.</title>
        <authorList>
            <person name="Barrero R.A."/>
            <person name="Guerrero F.D."/>
            <person name="Moolhuijzen P."/>
            <person name="Goolsby J.A."/>
            <person name="Tidwell J."/>
            <person name="Bellgard S.E."/>
            <person name="Bellgard M.I."/>
        </authorList>
    </citation>
    <scope>NUCLEOTIDE SEQUENCE</scope>
    <source>
        <tissue evidence="1">Shoot tissue taken approximately 20 cm above the soil surface</tissue>
    </source>
</reference>
<proteinExistence type="predicted"/>
<sequence>MAPRASCSGAIAVLLLAALPPRPCARGESCRCRSWR</sequence>
<organism evidence="1">
    <name type="scientific">Arundo donax</name>
    <name type="common">Giant reed</name>
    <name type="synonym">Donax arundinaceus</name>
    <dbReference type="NCBI Taxonomy" id="35708"/>
    <lineage>
        <taxon>Eukaryota</taxon>
        <taxon>Viridiplantae</taxon>
        <taxon>Streptophyta</taxon>
        <taxon>Embryophyta</taxon>
        <taxon>Tracheophyta</taxon>
        <taxon>Spermatophyta</taxon>
        <taxon>Magnoliopsida</taxon>
        <taxon>Liliopsida</taxon>
        <taxon>Poales</taxon>
        <taxon>Poaceae</taxon>
        <taxon>PACMAD clade</taxon>
        <taxon>Arundinoideae</taxon>
        <taxon>Arundineae</taxon>
        <taxon>Arundo</taxon>
    </lineage>
</organism>